<gene>
    <name evidence="10" type="ORF">LAZ67_5000353</name>
</gene>
<dbReference type="PANTHER" id="PTHR24404">
    <property type="entry name" value="ZINC FINGER PROTEIN"/>
    <property type="match status" value="1"/>
</dbReference>
<comment type="subcellular location">
    <subcellularLocation>
        <location evidence="1">Nucleus</location>
    </subcellularLocation>
</comment>
<keyword evidence="6" id="KW-0238">DNA-binding</keyword>
<evidence type="ECO:0000313" key="11">
    <source>
        <dbReference type="Proteomes" id="UP001235939"/>
    </source>
</evidence>
<evidence type="ECO:0000256" key="4">
    <source>
        <dbReference type="ARBA" id="ARBA00022771"/>
    </source>
</evidence>
<evidence type="ECO:0000256" key="5">
    <source>
        <dbReference type="ARBA" id="ARBA00022833"/>
    </source>
</evidence>
<dbReference type="InterPro" id="IPR050589">
    <property type="entry name" value="Ikaros_C2H2-ZF"/>
</dbReference>
<evidence type="ECO:0000256" key="2">
    <source>
        <dbReference type="ARBA" id="ARBA00022723"/>
    </source>
</evidence>
<keyword evidence="7" id="KW-0539">Nucleus</keyword>
<evidence type="ECO:0000259" key="9">
    <source>
        <dbReference type="PROSITE" id="PS50157"/>
    </source>
</evidence>
<feature type="domain" description="C2H2-type" evidence="9">
    <location>
        <begin position="243"/>
        <end position="270"/>
    </location>
</feature>
<keyword evidence="5" id="KW-0862">Zinc</keyword>
<feature type="domain" description="C2H2-type" evidence="9">
    <location>
        <begin position="187"/>
        <end position="214"/>
    </location>
</feature>
<dbReference type="Pfam" id="PF23611">
    <property type="entry name" value="zf-C2H2_16"/>
    <property type="match status" value="1"/>
</dbReference>
<keyword evidence="11" id="KW-1185">Reference proteome</keyword>
<organism evidence="10 11">
    <name type="scientific">Cordylochernes scorpioides</name>
    <dbReference type="NCBI Taxonomy" id="51811"/>
    <lineage>
        <taxon>Eukaryota</taxon>
        <taxon>Metazoa</taxon>
        <taxon>Ecdysozoa</taxon>
        <taxon>Arthropoda</taxon>
        <taxon>Chelicerata</taxon>
        <taxon>Arachnida</taxon>
        <taxon>Pseudoscorpiones</taxon>
        <taxon>Cheliferoidea</taxon>
        <taxon>Chernetidae</taxon>
        <taxon>Cordylochernes</taxon>
    </lineage>
</organism>
<dbReference type="PROSITE" id="PS00028">
    <property type="entry name" value="ZINC_FINGER_C2H2_1"/>
    <property type="match status" value="1"/>
</dbReference>
<feature type="domain" description="C2H2-type" evidence="9">
    <location>
        <begin position="159"/>
        <end position="186"/>
    </location>
</feature>
<evidence type="ECO:0000256" key="8">
    <source>
        <dbReference type="PROSITE-ProRule" id="PRU00042"/>
    </source>
</evidence>
<keyword evidence="2" id="KW-0479">Metal-binding</keyword>
<proteinExistence type="predicted"/>
<evidence type="ECO:0000256" key="1">
    <source>
        <dbReference type="ARBA" id="ARBA00004123"/>
    </source>
</evidence>
<dbReference type="SMART" id="SM00355">
    <property type="entry name" value="ZnF_C2H2"/>
    <property type="match status" value="7"/>
</dbReference>
<evidence type="ECO:0000256" key="3">
    <source>
        <dbReference type="ARBA" id="ARBA00022737"/>
    </source>
</evidence>
<feature type="domain" description="C2H2-type" evidence="9">
    <location>
        <begin position="131"/>
        <end position="158"/>
    </location>
</feature>
<dbReference type="InterPro" id="IPR056438">
    <property type="entry name" value="Znf-C2H2_CTCF"/>
</dbReference>
<keyword evidence="3" id="KW-0677">Repeat</keyword>
<evidence type="ECO:0000313" key="10">
    <source>
        <dbReference type="EMBL" id="UYV67363.1"/>
    </source>
</evidence>
<feature type="domain" description="C2H2-type" evidence="9">
    <location>
        <begin position="215"/>
        <end position="242"/>
    </location>
</feature>
<dbReference type="Proteomes" id="UP001235939">
    <property type="component" value="Chromosome 05"/>
</dbReference>
<dbReference type="InterPro" id="IPR013087">
    <property type="entry name" value="Znf_C2H2_type"/>
</dbReference>
<name>A0ABY6KHY0_9ARAC</name>
<sequence>MEGGGFNRKTLSSLQDLVTELESWATHLGDIEAARDNQLDLKEVQKCPHSPSWDKCPAQEETTYSSYKTQGSVLKCLYCNFTVEESSAFIEHLRFHFSQQLKCSFCNFISGNISIMLLHRNTTHSSSAKPFQCFLCPYQTAVKQNLTRHQTIHTGEKRFNCRYCKYKTAYKSGLKAHESTHTGEKPFKCQLCKFSTAQGTHLKYHQRVHTGEKPFQCHLCGFSTARRLTLIQHQFLHSGERPFKCLHCNFSTAHRSSLSRHRSIYHKKEPHWNQQPVNSLSSRPVAQRNVSTPQVLTTTDLELYNDNFVMVEEEKWNCFCR</sequence>
<accession>A0ABY6KHY0</accession>
<dbReference type="Gene3D" id="3.30.160.60">
    <property type="entry name" value="Classic Zinc Finger"/>
    <property type="match status" value="5"/>
</dbReference>
<dbReference type="PANTHER" id="PTHR24404:SF114">
    <property type="entry name" value="KLUMPFUSS, ISOFORM B-RELATED"/>
    <property type="match status" value="1"/>
</dbReference>
<dbReference type="SUPFAM" id="SSF57667">
    <property type="entry name" value="beta-beta-alpha zinc fingers"/>
    <property type="match status" value="3"/>
</dbReference>
<dbReference type="InterPro" id="IPR036236">
    <property type="entry name" value="Znf_C2H2_sf"/>
</dbReference>
<dbReference type="EMBL" id="CP092867">
    <property type="protein sequence ID" value="UYV67363.1"/>
    <property type="molecule type" value="Genomic_DNA"/>
</dbReference>
<evidence type="ECO:0000256" key="7">
    <source>
        <dbReference type="ARBA" id="ARBA00023242"/>
    </source>
</evidence>
<evidence type="ECO:0000256" key="6">
    <source>
        <dbReference type="ARBA" id="ARBA00023125"/>
    </source>
</evidence>
<dbReference type="PROSITE" id="PS50157">
    <property type="entry name" value="ZINC_FINGER_C2H2_2"/>
    <property type="match status" value="5"/>
</dbReference>
<keyword evidence="4 8" id="KW-0863">Zinc-finger</keyword>
<reference evidence="10 11" key="1">
    <citation type="submission" date="2022-01" db="EMBL/GenBank/DDBJ databases">
        <title>A chromosomal length assembly of Cordylochernes scorpioides.</title>
        <authorList>
            <person name="Zeh D."/>
            <person name="Zeh J."/>
        </authorList>
    </citation>
    <scope>NUCLEOTIDE SEQUENCE [LARGE SCALE GENOMIC DNA]</scope>
    <source>
        <strain evidence="10">IN4F17</strain>
        <tissue evidence="10">Whole Body</tissue>
    </source>
</reference>
<protein>
    <recommendedName>
        <fullName evidence="9">C2H2-type domain-containing protein</fullName>
    </recommendedName>
</protein>